<dbReference type="PANTHER" id="PTHR43229:SF6">
    <property type="entry name" value="ABC-TYPE MULTIDRUG TRANSPORT SYSTEM, PERMEASE COMPONENT"/>
    <property type="match status" value="1"/>
</dbReference>
<dbReference type="PROSITE" id="PS51012">
    <property type="entry name" value="ABC_TM2"/>
    <property type="match status" value="1"/>
</dbReference>
<gene>
    <name evidence="7" type="ordered locus">Rcas_2356</name>
</gene>
<keyword evidence="4 5" id="KW-0472">Membrane</keyword>
<evidence type="ECO:0000259" key="6">
    <source>
        <dbReference type="PROSITE" id="PS51012"/>
    </source>
</evidence>
<reference evidence="7 8" key="1">
    <citation type="submission" date="2007-08" db="EMBL/GenBank/DDBJ databases">
        <title>Complete sequence of Roseiflexus castenholzii DSM 13941.</title>
        <authorList>
            <consortium name="US DOE Joint Genome Institute"/>
            <person name="Copeland A."/>
            <person name="Lucas S."/>
            <person name="Lapidus A."/>
            <person name="Barry K."/>
            <person name="Glavina del Rio T."/>
            <person name="Dalin E."/>
            <person name="Tice H."/>
            <person name="Pitluck S."/>
            <person name="Thompson L.S."/>
            <person name="Brettin T."/>
            <person name="Bruce D."/>
            <person name="Detter J.C."/>
            <person name="Han C."/>
            <person name="Tapia R."/>
            <person name="Schmutz J."/>
            <person name="Larimer F."/>
            <person name="Land M."/>
            <person name="Hauser L."/>
            <person name="Kyrpides N."/>
            <person name="Mikhailova N."/>
            <person name="Bryant D.A."/>
            <person name="Hanada S."/>
            <person name="Tsukatani Y."/>
            <person name="Richardson P."/>
        </authorList>
    </citation>
    <scope>NUCLEOTIDE SEQUENCE [LARGE SCALE GENOMIC DNA]</scope>
    <source>
        <strain evidence="8">DSM 13941 / HLO8</strain>
    </source>
</reference>
<dbReference type="STRING" id="383372.Rcas_2356"/>
<keyword evidence="5" id="KW-0813">Transport</keyword>
<feature type="transmembrane region" description="Helical" evidence="5">
    <location>
        <begin position="126"/>
        <end position="148"/>
    </location>
</feature>
<dbReference type="HOGENOM" id="CLU_089201_0_0_0"/>
<accession>A7NLP3</accession>
<dbReference type="eggNOG" id="COG0842">
    <property type="taxonomic scope" value="Bacteria"/>
</dbReference>
<sequence>MTTFSARRGGALGRELRGAYAFIERNANLIKRYWAWELVWLAYSIVNALSITFIGRASGEITGATIAPEQVNTFILFLLVGTLVWHYLSVVFDLISESIQWERWEGTIEYTFMAPISRLTHLFGQAAFAVLFAVLHTAIILAVVAAFFRIDLTRADFGAMLVVLIAGSTSFIGLGMFAAILPLLSPEKGLQMTNIIKAMVLLVSGVYYPISVLPEWLQPLAYISPATYMLDGIRAALLEGAGIEALWSGRILPLLLTGLLTIPTGLMAFMRAERYAKATGRLKRNG</sequence>
<dbReference type="PANTHER" id="PTHR43229">
    <property type="entry name" value="NODULATION PROTEIN J"/>
    <property type="match status" value="1"/>
</dbReference>
<feature type="transmembrane region" description="Helical" evidence="5">
    <location>
        <begin position="33"/>
        <end position="54"/>
    </location>
</feature>
<protein>
    <recommendedName>
        <fullName evidence="5">Transport permease protein</fullName>
    </recommendedName>
</protein>
<feature type="transmembrane region" description="Helical" evidence="5">
    <location>
        <begin position="160"/>
        <end position="183"/>
    </location>
</feature>
<evidence type="ECO:0000313" key="8">
    <source>
        <dbReference type="Proteomes" id="UP000000263"/>
    </source>
</evidence>
<organism evidence="7 8">
    <name type="scientific">Roseiflexus castenholzii (strain DSM 13941 / HLO8)</name>
    <dbReference type="NCBI Taxonomy" id="383372"/>
    <lineage>
        <taxon>Bacteria</taxon>
        <taxon>Bacillati</taxon>
        <taxon>Chloroflexota</taxon>
        <taxon>Chloroflexia</taxon>
        <taxon>Chloroflexales</taxon>
        <taxon>Roseiflexineae</taxon>
        <taxon>Roseiflexaceae</taxon>
        <taxon>Roseiflexus</taxon>
    </lineage>
</organism>
<feature type="transmembrane region" description="Helical" evidence="5">
    <location>
        <begin position="251"/>
        <end position="269"/>
    </location>
</feature>
<dbReference type="Pfam" id="PF01061">
    <property type="entry name" value="ABC2_membrane"/>
    <property type="match status" value="1"/>
</dbReference>
<keyword evidence="8" id="KW-1185">Reference proteome</keyword>
<dbReference type="GO" id="GO:0005886">
    <property type="term" value="C:plasma membrane"/>
    <property type="evidence" value="ECO:0007669"/>
    <property type="project" value="UniProtKB-SubCell"/>
</dbReference>
<keyword evidence="5" id="KW-1003">Cell membrane</keyword>
<dbReference type="GO" id="GO:0140359">
    <property type="term" value="F:ABC-type transporter activity"/>
    <property type="evidence" value="ECO:0007669"/>
    <property type="project" value="InterPro"/>
</dbReference>
<evidence type="ECO:0000256" key="5">
    <source>
        <dbReference type="RuleBase" id="RU361157"/>
    </source>
</evidence>
<dbReference type="InterPro" id="IPR051784">
    <property type="entry name" value="Nod_factor_ABC_transporter"/>
</dbReference>
<evidence type="ECO:0000256" key="3">
    <source>
        <dbReference type="ARBA" id="ARBA00022989"/>
    </source>
</evidence>
<dbReference type="AlphaFoldDB" id="A7NLP3"/>
<feature type="transmembrane region" description="Helical" evidence="5">
    <location>
        <begin position="74"/>
        <end position="95"/>
    </location>
</feature>
<evidence type="ECO:0000256" key="2">
    <source>
        <dbReference type="ARBA" id="ARBA00022692"/>
    </source>
</evidence>
<keyword evidence="3 5" id="KW-1133">Transmembrane helix</keyword>
<evidence type="ECO:0000313" key="7">
    <source>
        <dbReference type="EMBL" id="ABU58439.1"/>
    </source>
</evidence>
<comment type="subcellular location">
    <subcellularLocation>
        <location evidence="5">Cell membrane</location>
        <topology evidence="5">Multi-pass membrane protein</topology>
    </subcellularLocation>
    <subcellularLocation>
        <location evidence="1">Membrane</location>
        <topology evidence="1">Multi-pass membrane protein</topology>
    </subcellularLocation>
</comment>
<dbReference type="InterPro" id="IPR047817">
    <property type="entry name" value="ABC2_TM_bact-type"/>
</dbReference>
<keyword evidence="2 5" id="KW-0812">Transmembrane</keyword>
<dbReference type="InterPro" id="IPR013525">
    <property type="entry name" value="ABC2_TM"/>
</dbReference>
<proteinExistence type="inferred from homology"/>
<evidence type="ECO:0000256" key="4">
    <source>
        <dbReference type="ARBA" id="ARBA00023136"/>
    </source>
</evidence>
<dbReference type="KEGG" id="rca:Rcas_2356"/>
<comment type="similarity">
    <text evidence="5">Belongs to the ABC-2 integral membrane protein family.</text>
</comment>
<dbReference type="EMBL" id="CP000804">
    <property type="protein sequence ID" value="ABU58439.1"/>
    <property type="molecule type" value="Genomic_DNA"/>
</dbReference>
<dbReference type="OrthoDB" id="9788252at2"/>
<dbReference type="RefSeq" id="WP_012120863.1">
    <property type="nucleotide sequence ID" value="NC_009767.1"/>
</dbReference>
<evidence type="ECO:0000256" key="1">
    <source>
        <dbReference type="ARBA" id="ARBA00004141"/>
    </source>
</evidence>
<feature type="domain" description="ABC transmembrane type-2" evidence="6">
    <location>
        <begin position="38"/>
        <end position="272"/>
    </location>
</feature>
<dbReference type="Proteomes" id="UP000000263">
    <property type="component" value="Chromosome"/>
</dbReference>
<name>A7NLP3_ROSCS</name>
<feature type="transmembrane region" description="Helical" evidence="5">
    <location>
        <begin position="195"/>
        <end position="213"/>
    </location>
</feature>